<evidence type="ECO:0000313" key="2">
    <source>
        <dbReference type="Proteomes" id="UP000256345"/>
    </source>
</evidence>
<dbReference type="Gene3D" id="1.25.40.10">
    <property type="entry name" value="Tetratricopeptide repeat domain"/>
    <property type="match status" value="1"/>
</dbReference>
<gene>
    <name evidence="1" type="ORF">ATI61_117194</name>
</gene>
<dbReference type="Proteomes" id="UP000256345">
    <property type="component" value="Unassembled WGS sequence"/>
</dbReference>
<keyword evidence="2" id="KW-1185">Reference proteome</keyword>
<dbReference type="InterPro" id="IPR011990">
    <property type="entry name" value="TPR-like_helical_dom_sf"/>
</dbReference>
<name>A0ABX9JP34_9BACT</name>
<comment type="caution">
    <text evidence="1">The sequence shown here is derived from an EMBL/GenBank/DDBJ whole genome shotgun (WGS) entry which is preliminary data.</text>
</comment>
<proteinExistence type="predicted"/>
<accession>A0ABX9JP34</accession>
<dbReference type="SUPFAM" id="SSF48452">
    <property type="entry name" value="TPR-like"/>
    <property type="match status" value="1"/>
</dbReference>
<protein>
    <recommendedName>
        <fullName evidence="3">MalT-like TPR region domain-containing protein</fullName>
    </recommendedName>
</protein>
<sequence>MCYGFRLPMDLPKLRKPVLERLERLRTQWRSFAALPESRLLHWLFASDEWSMLETLLTVEEHGSGTGPDLFLRLTSPLRTPEHYEHALAQELLTRHAALRERLVAAGVEPSWQPPRAASDSAPLSVMALAASLQQHYSPRFRHVALVLMPESVASTNALSQWVERAVRGPFSPQVRWICPDPSERNALEQVARGTPRLIHTCVAGLDMAAALEEISEAAGELDTPPGRFRHLFVQMSRALGAGDLRLAEQCRSEAVALAGAQGWRHLQVAAHIALGSGLLSAEGPLAALAEYRQAEAVALQARAEGDPSGDRLLLQARLAVGSALVASADWKQAAAVYEQVAALAAQIADPLMELEGWRMAAWCHEQAQSWEESWHCGTRALETAQLMDTPARQNSTLGYAGACLLRLTARPPFSDKRTELEQRMEHLLGPEWQPTSPGGTQT</sequence>
<evidence type="ECO:0008006" key="3">
    <source>
        <dbReference type="Google" id="ProtNLM"/>
    </source>
</evidence>
<reference evidence="1 2" key="1">
    <citation type="submission" date="2018-08" db="EMBL/GenBank/DDBJ databases">
        <title>Genomic Encyclopedia of Archaeal and Bacterial Type Strains, Phase II (KMG-II): from individual species to whole genera.</title>
        <authorList>
            <person name="Goeker M."/>
        </authorList>
    </citation>
    <scope>NUCLEOTIDE SEQUENCE [LARGE SCALE GENOMIC DNA]</scope>
    <source>
        <strain evidence="1 2">DSM 2261</strain>
    </source>
</reference>
<organism evidence="1 2">
    <name type="scientific">Archangium gephyra</name>
    <dbReference type="NCBI Taxonomy" id="48"/>
    <lineage>
        <taxon>Bacteria</taxon>
        <taxon>Pseudomonadati</taxon>
        <taxon>Myxococcota</taxon>
        <taxon>Myxococcia</taxon>
        <taxon>Myxococcales</taxon>
        <taxon>Cystobacterineae</taxon>
        <taxon>Archangiaceae</taxon>
        <taxon>Archangium</taxon>
    </lineage>
</organism>
<evidence type="ECO:0000313" key="1">
    <source>
        <dbReference type="EMBL" id="REG23349.1"/>
    </source>
</evidence>
<dbReference type="EMBL" id="QUMU01000017">
    <property type="protein sequence ID" value="REG23349.1"/>
    <property type="molecule type" value="Genomic_DNA"/>
</dbReference>